<keyword evidence="1" id="KW-0175">Coiled coil</keyword>
<feature type="domain" description="Little elongation complex subunit 1 C-terminal" evidence="3">
    <location>
        <begin position="330"/>
        <end position="520"/>
    </location>
</feature>
<evidence type="ECO:0000256" key="1">
    <source>
        <dbReference type="SAM" id="Coils"/>
    </source>
</evidence>
<organism evidence="4 5">
    <name type="scientific">Hemibagrus wyckioides</name>
    <dbReference type="NCBI Taxonomy" id="337641"/>
    <lineage>
        <taxon>Eukaryota</taxon>
        <taxon>Metazoa</taxon>
        <taxon>Chordata</taxon>
        <taxon>Craniata</taxon>
        <taxon>Vertebrata</taxon>
        <taxon>Euteleostomi</taxon>
        <taxon>Actinopterygii</taxon>
        <taxon>Neopterygii</taxon>
        <taxon>Teleostei</taxon>
        <taxon>Ostariophysi</taxon>
        <taxon>Siluriformes</taxon>
        <taxon>Bagridae</taxon>
        <taxon>Hemibagrus</taxon>
    </lineage>
</organism>
<dbReference type="EMBL" id="JAHKSW010000001">
    <property type="protein sequence ID" value="KAG7335535.1"/>
    <property type="molecule type" value="Genomic_DNA"/>
</dbReference>
<accession>A0A9D3P9G2</accession>
<dbReference type="InterPro" id="IPR057881">
    <property type="entry name" value="ICE1_C"/>
</dbReference>
<evidence type="ECO:0000313" key="4">
    <source>
        <dbReference type="EMBL" id="KAG7335535.1"/>
    </source>
</evidence>
<dbReference type="Pfam" id="PF25817">
    <property type="entry name" value="ICE1_C"/>
    <property type="match status" value="1"/>
</dbReference>
<dbReference type="PANTHER" id="PTHR11852">
    <property type="entry name" value="PLATELET-ACTIVATING FACTOR ACETYLHYDROLASE"/>
    <property type="match status" value="1"/>
</dbReference>
<reference evidence="4 5" key="1">
    <citation type="submission" date="2021-06" db="EMBL/GenBank/DDBJ databases">
        <title>Chromosome-level genome assembly of the red-tail catfish (Hemibagrus wyckioides).</title>
        <authorList>
            <person name="Shao F."/>
        </authorList>
    </citation>
    <scope>NUCLEOTIDE SEQUENCE [LARGE SCALE GENOMIC DNA]</scope>
    <source>
        <strain evidence="4">EC202008001</strain>
        <tissue evidence="4">Blood</tissue>
    </source>
</reference>
<protein>
    <recommendedName>
        <fullName evidence="3">Little elongation complex subunit 1 C-terminal domain-containing protein</fullName>
    </recommendedName>
</protein>
<dbReference type="AlphaFoldDB" id="A0A9D3P9G2"/>
<keyword evidence="5" id="KW-1185">Reference proteome</keyword>
<comment type="caution">
    <text evidence="4">The sequence shown here is derived from an EMBL/GenBank/DDBJ whole genome shotgun (WGS) entry which is preliminary data.</text>
</comment>
<feature type="compositionally biased region" description="Polar residues" evidence="2">
    <location>
        <begin position="123"/>
        <end position="142"/>
    </location>
</feature>
<dbReference type="PANTHER" id="PTHR11852:SF4">
    <property type="entry name" value="LITTLE ELONGATION COMPLEX SUBUNIT 1"/>
    <property type="match status" value="1"/>
</dbReference>
<feature type="region of interest" description="Disordered" evidence="2">
    <location>
        <begin position="109"/>
        <end position="176"/>
    </location>
</feature>
<name>A0A9D3P9G2_9TELE</name>
<proteinExistence type="predicted"/>
<evidence type="ECO:0000256" key="2">
    <source>
        <dbReference type="SAM" id="MobiDB-lite"/>
    </source>
</evidence>
<sequence length="530" mass="59561">MNSKRQNTNTCCLHLRQQIRALEDDKAKQYEEIQSLKREISDLNKCMRLMQENLVRQSFTKEKRCSSTQTGNEQEVDKALFMCPSSRSAPLRSSNIPVNKTIRFSFTGFTHRNVNQMKRPRSSMPSPTNAKRQRLDSSSDPASLTPLPNAKPSDSTDVAMPKSDGEEDKTKDSGNTTQSLISTAFTTLQESCFDVLPTIRGRLLPQISELPGLTDEEDSVISYFSENPALAEKFMSAILCKIKAEGAGLKHGLLQFLCRVYVSLCQKTGDFHKAHGLAYRLLKEDFPEAPKLILVMMSAWPSVFAYTSSLCQAIHTVTKLKAEGDILVFLSEYLHWDEPPSDIHRLISCTLKCLLMDSSLTFRNNSWFGVDLCPATWEYVFSLELLCSQLDWSWTFTNIISQEIWPTLNTWLRRQSSQQRAVRDVCVAAILRLLGRLGQLGLKENQATLVQSLAKAVNQFGNHKLSKDAAMPWEVQLSVLYATHDLAPSNPKEALVALASWQKGITCPVPPAIKRCTTQIGTLCQKTKEI</sequence>
<dbReference type="Proteomes" id="UP000824219">
    <property type="component" value="Linkage Group LG01"/>
</dbReference>
<feature type="coiled-coil region" evidence="1">
    <location>
        <begin position="12"/>
        <end position="53"/>
    </location>
</feature>
<evidence type="ECO:0000313" key="5">
    <source>
        <dbReference type="Proteomes" id="UP000824219"/>
    </source>
</evidence>
<dbReference type="OrthoDB" id="2238957at2759"/>
<evidence type="ECO:0000259" key="3">
    <source>
        <dbReference type="Pfam" id="PF25817"/>
    </source>
</evidence>
<gene>
    <name evidence="4" type="ORF">KOW79_000228</name>
</gene>